<proteinExistence type="predicted"/>
<dbReference type="WBParaSite" id="L893_g29051.t1">
    <property type="protein sequence ID" value="L893_g29051.t1"/>
    <property type="gene ID" value="L893_g29051"/>
</dbReference>
<reference evidence="3" key="1">
    <citation type="submission" date="2016-11" db="UniProtKB">
        <authorList>
            <consortium name="WormBaseParasite"/>
        </authorList>
    </citation>
    <scope>IDENTIFICATION</scope>
</reference>
<feature type="compositionally biased region" description="Basic and acidic residues" evidence="1">
    <location>
        <begin position="43"/>
        <end position="74"/>
    </location>
</feature>
<evidence type="ECO:0000313" key="3">
    <source>
        <dbReference type="WBParaSite" id="L893_g29051.t1"/>
    </source>
</evidence>
<feature type="compositionally biased region" description="Basic and acidic residues" evidence="1">
    <location>
        <begin position="291"/>
        <end position="304"/>
    </location>
</feature>
<dbReference type="GO" id="GO:0005634">
    <property type="term" value="C:nucleus"/>
    <property type="evidence" value="ECO:0007669"/>
    <property type="project" value="TreeGrafter"/>
</dbReference>
<protein>
    <submittedName>
        <fullName evidence="3">HCNGP-like protein</fullName>
    </submittedName>
</protein>
<feature type="compositionally biased region" description="Polar residues" evidence="1">
    <location>
        <begin position="23"/>
        <end position="32"/>
    </location>
</feature>
<feature type="compositionally biased region" description="Basic and acidic residues" evidence="1">
    <location>
        <begin position="271"/>
        <end position="283"/>
    </location>
</feature>
<feature type="compositionally biased region" description="Low complexity" evidence="1">
    <location>
        <begin position="323"/>
        <end position="332"/>
    </location>
</feature>
<organism evidence="2 3">
    <name type="scientific">Steinernema glaseri</name>
    <dbReference type="NCBI Taxonomy" id="37863"/>
    <lineage>
        <taxon>Eukaryota</taxon>
        <taxon>Metazoa</taxon>
        <taxon>Ecdysozoa</taxon>
        <taxon>Nematoda</taxon>
        <taxon>Chromadorea</taxon>
        <taxon>Rhabditida</taxon>
        <taxon>Tylenchina</taxon>
        <taxon>Panagrolaimomorpha</taxon>
        <taxon>Strongyloidoidea</taxon>
        <taxon>Steinernematidae</taxon>
        <taxon>Steinernema</taxon>
    </lineage>
</organism>
<feature type="region of interest" description="Disordered" evidence="1">
    <location>
        <begin position="1"/>
        <end position="161"/>
    </location>
</feature>
<dbReference type="InterPro" id="IPR012479">
    <property type="entry name" value="SAP30BP"/>
</dbReference>
<dbReference type="AlphaFoldDB" id="A0A1I7ZSB7"/>
<accession>A0A1I7ZSB7</accession>
<keyword evidence="2" id="KW-1185">Reference proteome</keyword>
<dbReference type="Pfam" id="PF07818">
    <property type="entry name" value="HCNGP"/>
    <property type="match status" value="1"/>
</dbReference>
<feature type="region of interest" description="Disordered" evidence="1">
    <location>
        <begin position="177"/>
        <end position="213"/>
    </location>
</feature>
<feature type="compositionally biased region" description="Basic and acidic residues" evidence="1">
    <location>
        <begin position="120"/>
        <end position="130"/>
    </location>
</feature>
<dbReference type="PANTHER" id="PTHR13464">
    <property type="entry name" value="TRANSCRIPTIONAL REGULATOR PROTEIN HCNGP"/>
    <property type="match status" value="1"/>
</dbReference>
<feature type="region of interest" description="Disordered" evidence="1">
    <location>
        <begin position="270"/>
        <end position="332"/>
    </location>
</feature>
<name>A0A1I7ZSB7_9BILA</name>
<feature type="compositionally biased region" description="Low complexity" evidence="1">
    <location>
        <begin position="305"/>
        <end position="315"/>
    </location>
</feature>
<evidence type="ECO:0000313" key="2">
    <source>
        <dbReference type="Proteomes" id="UP000095287"/>
    </source>
</evidence>
<dbReference type="Proteomes" id="UP000095287">
    <property type="component" value="Unplaced"/>
</dbReference>
<dbReference type="GO" id="GO:0006355">
    <property type="term" value="P:regulation of DNA-templated transcription"/>
    <property type="evidence" value="ECO:0007669"/>
    <property type="project" value="InterPro"/>
</dbReference>
<sequence>MSNLGGLVAYGSDSDDEEMEGSPQEQGVTFQVSSSSSPAKPPSKPEETFKERARRRDSEHFTDEGSSDEKSDHGKRPRQASDSPAPLMHPAVKRLAIPQTTSQVSLVSYGGDEEDDFEKEDIRLSREEAVRSPTRSGTATAEPKPPRGHDEDDKDDSPEIIMADIDNFEAAKLAWKHEDGGTPQSVGSVEEETIEERKERENAVQMPSPPREPCAPELENLFNSLFEKKFKGELNPTKQIQERKDFKNPSIYEKFIEFFDLDEIGSNFSKDVYDPHVFDDSGPERGQGFYDRIREKQSRMDQHRSSTSSSSAAAKRTADSKSKASSGGSRKK</sequence>
<evidence type="ECO:0000256" key="1">
    <source>
        <dbReference type="SAM" id="MobiDB-lite"/>
    </source>
</evidence>
<dbReference type="PANTHER" id="PTHR13464:SF0">
    <property type="entry name" value="SAP30-BINDING PROTEIN"/>
    <property type="match status" value="1"/>
</dbReference>